<dbReference type="InterPro" id="IPR024132">
    <property type="entry name" value="Akirin"/>
</dbReference>
<reference evidence="6" key="1">
    <citation type="submission" date="2017-01" db="EMBL/GenBank/DDBJ databases">
        <title>Comparative genomics of anhydrobiosis in the tardigrade Hypsibius dujardini.</title>
        <authorList>
            <person name="Yoshida Y."/>
            <person name="Koutsovoulos G."/>
            <person name="Laetsch D."/>
            <person name="Stevens L."/>
            <person name="Kumar S."/>
            <person name="Horikawa D."/>
            <person name="Ishino K."/>
            <person name="Komine S."/>
            <person name="Tomita M."/>
            <person name="Blaxter M."/>
            <person name="Arakawa K."/>
        </authorList>
    </citation>
    <scope>NUCLEOTIDE SEQUENCE [LARGE SCALE GENOMIC DNA]</scope>
    <source>
        <strain evidence="6">Z151</strain>
    </source>
</reference>
<feature type="region of interest" description="Disordered" evidence="4">
    <location>
        <begin position="1"/>
        <end position="65"/>
    </location>
</feature>
<dbReference type="AlphaFoldDB" id="A0A1W0W927"/>
<comment type="similarity">
    <text evidence="2">Belongs to the akirin family.</text>
</comment>
<dbReference type="GO" id="GO:0003712">
    <property type="term" value="F:transcription coregulator activity"/>
    <property type="evidence" value="ECO:0007669"/>
    <property type="project" value="TreeGrafter"/>
</dbReference>
<dbReference type="GO" id="GO:0005634">
    <property type="term" value="C:nucleus"/>
    <property type="evidence" value="ECO:0007669"/>
    <property type="project" value="UniProtKB-SubCell"/>
</dbReference>
<feature type="compositionally biased region" description="Low complexity" evidence="4">
    <location>
        <begin position="21"/>
        <end position="34"/>
    </location>
</feature>
<organism evidence="5 6">
    <name type="scientific">Hypsibius exemplaris</name>
    <name type="common">Freshwater tardigrade</name>
    <dbReference type="NCBI Taxonomy" id="2072580"/>
    <lineage>
        <taxon>Eukaryota</taxon>
        <taxon>Metazoa</taxon>
        <taxon>Ecdysozoa</taxon>
        <taxon>Tardigrada</taxon>
        <taxon>Eutardigrada</taxon>
        <taxon>Parachela</taxon>
        <taxon>Hypsibioidea</taxon>
        <taxon>Hypsibiidae</taxon>
        <taxon>Hypsibius</taxon>
    </lineage>
</organism>
<evidence type="ECO:0000256" key="4">
    <source>
        <dbReference type="SAM" id="MobiDB-lite"/>
    </source>
</evidence>
<sequence length="171" mass="19472">MATCSLKRQNPFDNDSDKSDSLSSSLKRLNCSSSPQRMDSARSSPAADSAPSFSPFPELPNGDLSQKILSELRKLQQRINAAAARKNDNQQYQQQPEEDPQSPREIQQSFSVNQVRYVCSKLLKERENEVRAEYDKVLNARLAEQYEAFVKFAQDQIQNQQSRSSEPSYFS</sequence>
<evidence type="ECO:0000313" key="6">
    <source>
        <dbReference type="Proteomes" id="UP000192578"/>
    </source>
</evidence>
<dbReference type="GO" id="GO:0000785">
    <property type="term" value="C:chromatin"/>
    <property type="evidence" value="ECO:0007669"/>
    <property type="project" value="TreeGrafter"/>
</dbReference>
<accession>A0A1W0W927</accession>
<proteinExistence type="inferred from homology"/>
<gene>
    <name evidence="5" type="ORF">BV898_13980</name>
</gene>
<keyword evidence="3" id="KW-0539">Nucleus</keyword>
<evidence type="ECO:0000256" key="1">
    <source>
        <dbReference type="ARBA" id="ARBA00004123"/>
    </source>
</evidence>
<dbReference type="EMBL" id="MTYJ01000163">
    <property type="protein sequence ID" value="OQV11707.1"/>
    <property type="molecule type" value="Genomic_DNA"/>
</dbReference>
<feature type="compositionally biased region" description="Low complexity" evidence="4">
    <location>
        <begin position="41"/>
        <end position="56"/>
    </location>
</feature>
<comment type="caution">
    <text evidence="5">The sequence shown here is derived from an EMBL/GenBank/DDBJ whole genome shotgun (WGS) entry which is preliminary data.</text>
</comment>
<dbReference type="Proteomes" id="UP000192578">
    <property type="component" value="Unassembled WGS sequence"/>
</dbReference>
<dbReference type="PANTHER" id="PTHR13293:SF6">
    <property type="entry name" value="AKIRIN-RELATED"/>
    <property type="match status" value="1"/>
</dbReference>
<evidence type="ECO:0000256" key="3">
    <source>
        <dbReference type="ARBA" id="ARBA00023242"/>
    </source>
</evidence>
<evidence type="ECO:0008006" key="7">
    <source>
        <dbReference type="Google" id="ProtNLM"/>
    </source>
</evidence>
<dbReference type="GO" id="GO:0045944">
    <property type="term" value="P:positive regulation of transcription by RNA polymerase II"/>
    <property type="evidence" value="ECO:0007669"/>
    <property type="project" value="TreeGrafter"/>
</dbReference>
<keyword evidence="6" id="KW-1185">Reference proteome</keyword>
<comment type="subcellular location">
    <subcellularLocation>
        <location evidence="1">Nucleus</location>
    </subcellularLocation>
</comment>
<feature type="compositionally biased region" description="Polar residues" evidence="4">
    <location>
        <begin position="1"/>
        <end position="13"/>
    </location>
</feature>
<evidence type="ECO:0000313" key="5">
    <source>
        <dbReference type="EMBL" id="OQV11707.1"/>
    </source>
</evidence>
<dbReference type="GO" id="GO:0045089">
    <property type="term" value="P:positive regulation of innate immune response"/>
    <property type="evidence" value="ECO:0007669"/>
    <property type="project" value="TreeGrafter"/>
</dbReference>
<name>A0A1W0W927_HYPEX</name>
<dbReference type="OrthoDB" id="10039914at2759"/>
<evidence type="ECO:0000256" key="2">
    <source>
        <dbReference type="ARBA" id="ARBA00005625"/>
    </source>
</evidence>
<dbReference type="PANTHER" id="PTHR13293">
    <property type="entry name" value="AKIRIN-RELATED"/>
    <property type="match status" value="1"/>
</dbReference>
<protein>
    <recommendedName>
        <fullName evidence="7">Akirin</fullName>
    </recommendedName>
</protein>
<feature type="region of interest" description="Disordered" evidence="4">
    <location>
        <begin position="79"/>
        <end position="108"/>
    </location>
</feature>